<feature type="compositionally biased region" description="Low complexity" evidence="5">
    <location>
        <begin position="559"/>
        <end position="572"/>
    </location>
</feature>
<keyword evidence="2" id="KW-0863">Zinc-finger</keyword>
<feature type="compositionally biased region" description="Gly residues" evidence="5">
    <location>
        <begin position="340"/>
        <end position="350"/>
    </location>
</feature>
<organism evidence="7 8">
    <name type="scientific">Astrephomene gubernaculifera</name>
    <dbReference type="NCBI Taxonomy" id="47775"/>
    <lineage>
        <taxon>Eukaryota</taxon>
        <taxon>Viridiplantae</taxon>
        <taxon>Chlorophyta</taxon>
        <taxon>core chlorophytes</taxon>
        <taxon>Chlorophyceae</taxon>
        <taxon>CS clade</taxon>
        <taxon>Chlamydomonadales</taxon>
        <taxon>Astrephomenaceae</taxon>
        <taxon>Astrephomene</taxon>
    </lineage>
</organism>
<feature type="compositionally biased region" description="Pro residues" evidence="5">
    <location>
        <begin position="1369"/>
        <end position="1381"/>
    </location>
</feature>
<feature type="region of interest" description="Disordered" evidence="5">
    <location>
        <begin position="307"/>
        <end position="368"/>
    </location>
</feature>
<feature type="compositionally biased region" description="Pro residues" evidence="5">
    <location>
        <begin position="1016"/>
        <end position="1028"/>
    </location>
</feature>
<dbReference type="GO" id="GO:0006351">
    <property type="term" value="P:DNA-templated transcription"/>
    <property type="evidence" value="ECO:0007669"/>
    <property type="project" value="InterPro"/>
</dbReference>
<dbReference type="SUPFAM" id="SSF46942">
    <property type="entry name" value="Elongation factor TFIIS domain 2"/>
    <property type="match status" value="1"/>
</dbReference>
<protein>
    <recommendedName>
        <fullName evidence="6">TFIIS central domain-containing protein</fullName>
    </recommendedName>
</protein>
<feature type="compositionally biased region" description="Basic residues" evidence="5">
    <location>
        <begin position="1029"/>
        <end position="1039"/>
    </location>
</feature>
<dbReference type="InterPro" id="IPR003618">
    <property type="entry name" value="TFIIS_cen_dom"/>
</dbReference>
<feature type="compositionally biased region" description="Pro residues" evidence="5">
    <location>
        <begin position="1424"/>
        <end position="1437"/>
    </location>
</feature>
<comment type="caution">
    <text evidence="7">The sequence shown here is derived from an EMBL/GenBank/DDBJ whole genome shotgun (WGS) entry which is preliminary data.</text>
</comment>
<dbReference type="GO" id="GO:0008270">
    <property type="term" value="F:zinc ion binding"/>
    <property type="evidence" value="ECO:0007669"/>
    <property type="project" value="UniProtKB-KW"/>
</dbReference>
<feature type="region of interest" description="Disordered" evidence="5">
    <location>
        <begin position="134"/>
        <end position="195"/>
    </location>
</feature>
<name>A0AAD3DTA1_9CHLO</name>
<dbReference type="InterPro" id="IPR036575">
    <property type="entry name" value="TFIIS_cen_dom_sf"/>
</dbReference>
<feature type="compositionally biased region" description="Low complexity" evidence="5">
    <location>
        <begin position="229"/>
        <end position="245"/>
    </location>
</feature>
<feature type="region of interest" description="Disordered" evidence="5">
    <location>
        <begin position="752"/>
        <end position="813"/>
    </location>
</feature>
<feature type="region of interest" description="Disordered" evidence="5">
    <location>
        <begin position="666"/>
        <end position="739"/>
    </location>
</feature>
<feature type="region of interest" description="Disordered" evidence="5">
    <location>
        <begin position="1016"/>
        <end position="1117"/>
    </location>
</feature>
<feature type="compositionally biased region" description="Gly residues" evidence="5">
    <location>
        <begin position="1439"/>
        <end position="1453"/>
    </location>
</feature>
<feature type="compositionally biased region" description="Basic and acidic residues" evidence="5">
    <location>
        <begin position="177"/>
        <end position="188"/>
    </location>
</feature>
<reference evidence="7 8" key="1">
    <citation type="journal article" date="2021" name="Sci. Rep.">
        <title>Genome sequencing of the multicellular alga Astrephomene provides insights into convergent evolution of germ-soma differentiation.</title>
        <authorList>
            <person name="Yamashita S."/>
            <person name="Yamamoto K."/>
            <person name="Matsuzaki R."/>
            <person name="Suzuki S."/>
            <person name="Yamaguchi H."/>
            <person name="Hirooka S."/>
            <person name="Minakuchi Y."/>
            <person name="Miyagishima S."/>
            <person name="Kawachi M."/>
            <person name="Toyoda A."/>
            <person name="Nozaki H."/>
        </authorList>
    </citation>
    <scope>NUCLEOTIDE SEQUENCE [LARGE SCALE GENOMIC DNA]</scope>
    <source>
        <strain evidence="7 8">NIES-4017</strain>
    </source>
</reference>
<evidence type="ECO:0000256" key="1">
    <source>
        <dbReference type="ARBA" id="ARBA00022723"/>
    </source>
</evidence>
<dbReference type="Gene3D" id="1.10.472.30">
    <property type="entry name" value="Transcription elongation factor S-II, central domain"/>
    <property type="match status" value="1"/>
</dbReference>
<gene>
    <name evidence="7" type="ORF">Agub_g9414</name>
</gene>
<feature type="region of interest" description="Disordered" evidence="5">
    <location>
        <begin position="217"/>
        <end position="245"/>
    </location>
</feature>
<proteinExistence type="predicted"/>
<feature type="non-terminal residue" evidence="7">
    <location>
        <position position="1"/>
    </location>
</feature>
<feature type="compositionally biased region" description="Basic and acidic residues" evidence="5">
    <location>
        <begin position="674"/>
        <end position="683"/>
    </location>
</feature>
<dbReference type="EMBL" id="BMAR01000019">
    <property type="protein sequence ID" value="GFR47670.1"/>
    <property type="molecule type" value="Genomic_DNA"/>
</dbReference>
<dbReference type="GO" id="GO:0005634">
    <property type="term" value="C:nucleus"/>
    <property type="evidence" value="ECO:0007669"/>
    <property type="project" value="TreeGrafter"/>
</dbReference>
<feature type="compositionally biased region" description="Acidic residues" evidence="5">
    <location>
        <begin position="134"/>
        <end position="159"/>
    </location>
</feature>
<feature type="compositionally biased region" description="Basic and acidic residues" evidence="5">
    <location>
        <begin position="1382"/>
        <end position="1392"/>
    </location>
</feature>
<feature type="compositionally biased region" description="Pro residues" evidence="5">
    <location>
        <begin position="1153"/>
        <end position="1171"/>
    </location>
</feature>
<feature type="compositionally biased region" description="Pro residues" evidence="5">
    <location>
        <begin position="1203"/>
        <end position="1230"/>
    </location>
</feature>
<feature type="region of interest" description="Disordered" evidence="5">
    <location>
        <begin position="1142"/>
        <end position="1172"/>
    </location>
</feature>
<feature type="compositionally biased region" description="Low complexity" evidence="5">
    <location>
        <begin position="752"/>
        <end position="770"/>
    </location>
</feature>
<feature type="compositionally biased region" description="Low complexity" evidence="5">
    <location>
        <begin position="788"/>
        <end position="813"/>
    </location>
</feature>
<feature type="domain" description="TFIIS central" evidence="6">
    <location>
        <begin position="387"/>
        <end position="510"/>
    </location>
</feature>
<feature type="compositionally biased region" description="Basic residues" evidence="5">
    <location>
        <begin position="774"/>
        <end position="787"/>
    </location>
</feature>
<keyword evidence="8" id="KW-1185">Reference proteome</keyword>
<feature type="compositionally biased region" description="Basic and acidic residues" evidence="5">
    <location>
        <begin position="711"/>
        <end position="722"/>
    </location>
</feature>
<feature type="compositionally biased region" description="Pro residues" evidence="5">
    <location>
        <begin position="1301"/>
        <end position="1326"/>
    </location>
</feature>
<feature type="compositionally biased region" description="Low complexity" evidence="5">
    <location>
        <begin position="1101"/>
        <end position="1117"/>
    </location>
</feature>
<feature type="compositionally biased region" description="Basic residues" evidence="5">
    <location>
        <begin position="165"/>
        <end position="176"/>
    </location>
</feature>
<feature type="compositionally biased region" description="Pro residues" evidence="5">
    <location>
        <begin position="1271"/>
        <end position="1280"/>
    </location>
</feature>
<evidence type="ECO:0000256" key="4">
    <source>
        <dbReference type="ARBA" id="ARBA00023242"/>
    </source>
</evidence>
<evidence type="ECO:0000256" key="5">
    <source>
        <dbReference type="SAM" id="MobiDB-lite"/>
    </source>
</evidence>
<feature type="compositionally biased region" description="Pro residues" evidence="5">
    <location>
        <begin position="1243"/>
        <end position="1256"/>
    </location>
</feature>
<feature type="compositionally biased region" description="Acidic residues" evidence="5">
    <location>
        <begin position="684"/>
        <end position="703"/>
    </location>
</feature>
<dbReference type="PANTHER" id="PTHR11477">
    <property type="entry name" value="TRANSCRIPTION FACTOR S-II ZINC FINGER DOMAIN-CONTAINING PROTEIN"/>
    <property type="match status" value="1"/>
</dbReference>
<evidence type="ECO:0000256" key="3">
    <source>
        <dbReference type="ARBA" id="ARBA00022833"/>
    </source>
</evidence>
<keyword evidence="4" id="KW-0539">Nucleus</keyword>
<keyword evidence="1" id="KW-0479">Metal-binding</keyword>
<evidence type="ECO:0000259" key="6">
    <source>
        <dbReference type="PROSITE" id="PS51321"/>
    </source>
</evidence>
<dbReference type="SMART" id="SM00510">
    <property type="entry name" value="TFS2M"/>
    <property type="match status" value="1"/>
</dbReference>
<dbReference type="Pfam" id="PF07500">
    <property type="entry name" value="TFIIS_M"/>
    <property type="match status" value="1"/>
</dbReference>
<evidence type="ECO:0000256" key="2">
    <source>
        <dbReference type="ARBA" id="ARBA00022771"/>
    </source>
</evidence>
<keyword evidence="3" id="KW-0862">Zinc</keyword>
<evidence type="ECO:0000313" key="8">
    <source>
        <dbReference type="Proteomes" id="UP001054857"/>
    </source>
</evidence>
<feature type="compositionally biased region" description="Basic residues" evidence="5">
    <location>
        <begin position="329"/>
        <end position="339"/>
    </location>
</feature>
<evidence type="ECO:0000313" key="7">
    <source>
        <dbReference type="EMBL" id="GFR47670.1"/>
    </source>
</evidence>
<dbReference type="Proteomes" id="UP001054857">
    <property type="component" value="Unassembled WGS sequence"/>
</dbReference>
<sequence>MASRERRVSRPPLKYAAQDEYWDGGRRKDNRPLRQVYRLLRQKDVRKDLAGQEVHVYWPDNQQWYRATVEEVSLQKPEPTAYLHYPDTDEYEDIDLNELIDANQIAFIETRSIHAKLKRDEIPVNATDRLTAVYEDDVDGSEGDGQDDADSASSDDEGDEPKMSREHHRQVQRSKRPRDASFDGEGPHKRQVGASLGEHEDPSAAVHNQLQHLQHGSVFGGHHIPPATPAAAGGDPSAAALPPGATPAATALPPGVTPAPDSDMAEAEAFKNSIISALMHTFAGGPAAPSTMIPTPSGAMMMPTPGGSAGHHTPGPMIMIPTPGGAGGHGHHGHGHGHGHSSGGGAGAGGEAPHSARGGAPGSGRLSSLRHQASLPSAGSSGGDEEVRSKVREQLAAALQRAVEELLAEGCTEALPAPAQVAEQVEAELYKLHDNSVNKDYKAKVRSLSFNLKDSANPELRARVLRRELAPEVLVTLGPAELARKELSEWRQKRQEEAAKMVFLDAETAAKFSTAAAAALAQRRISRKDEDAADAAGGAGSRSEVSPERGADAEEGDAAEGTAGASTAAAGDAADVAGGQHHLHAYSLSSMDSAAAADVAASGMHVTSADLPRRTSVTSAGHPAPAAATLASGSDSGAAAAIPAAATAVGASPVKRTVLRAALPSVVAGGGDETPPRTDHAGEDQDGDAPYDPEAVYDNETPYDPEQMMPGDEHMDNDRENGNPDNQADAGIMNEGEEGDLPVYVPYGAAPATAAKPAGAPSVASLRGGPAAPPHHHHSHHHQHHHAAAGAPPAAGQVERQSSLSSPLRSPPAAAVADLAPVIQRQELGEGPMQELPQDAVGEPLWQGVLRVPGQPSDQVVVVEVSYLGGSGRLGPMLRCAEPPNELLVKGQVKVSRVEQFFEELRRSRSRTITLALVRPMGHDAAAAAGLAEAAAAADACGGMAEFVAQHRSRTGLATPQGALEAYLVTRGGLAARLLKTARVVCPAHQLALLPEDIGEDQLLLAMVHPRTWEPPPHALIAPAPAPHPQHHHQHHHHLEQHQHHQQPPQGHHHHQPFPQSEPSPDPSLYFPAASEPLDLSGGSAMDPRLLRAGVPPPPVAADVPPSQAAAAPAADAGAPGGLPIDLGALSDLAAALGIPGGGGGAAAAAAAAPPPALPPPMAAASPPPPAAGAATQLVTMVMQNPDGSLAIVAVPQSAAPLPQQPPPAGPVLLPPPAAGPSGGPPPPLHPHSHPSGGYPHAQQPPPHQQQQPPPLHHGTSPHPHPDHAGAPPPYMPPPGHSGSYGEPPPPMHREHHYPYGGPPGPRGGGGGPPPPYMEVPRGAPPPHHHGYPEPSEPYYAGSGGPGGPPPPHHYSHHPPHEAGGGPDGRPPPPYDYPGYPPRHEGPPHGEGPHGGMYDDPYYDPYHRGGPPPPHDPYRGGGGGPPPGRGGRGPPPGARGWGGEPGGSRRGGG</sequence>
<feature type="region of interest" description="Disordered" evidence="5">
    <location>
        <begin position="1201"/>
        <end position="1453"/>
    </location>
</feature>
<feature type="compositionally biased region" description="Low complexity" evidence="5">
    <location>
        <begin position="313"/>
        <end position="323"/>
    </location>
</feature>
<dbReference type="PROSITE" id="PS51321">
    <property type="entry name" value="TFIIS_CENTRAL"/>
    <property type="match status" value="1"/>
</dbReference>
<dbReference type="PANTHER" id="PTHR11477:SF0">
    <property type="entry name" value="IP08861P-RELATED"/>
    <property type="match status" value="1"/>
</dbReference>
<feature type="region of interest" description="Disordered" evidence="5">
    <location>
        <begin position="529"/>
        <end position="572"/>
    </location>
</feature>
<accession>A0AAD3DTA1</accession>